<dbReference type="Proteomes" id="UP000314294">
    <property type="component" value="Unassembled WGS sequence"/>
</dbReference>
<accession>A0A4Z2HVJ7</accession>
<proteinExistence type="predicted"/>
<dbReference type="AlphaFoldDB" id="A0A4Z2HVJ7"/>
<comment type="caution">
    <text evidence="1">The sequence shown here is derived from an EMBL/GenBank/DDBJ whole genome shotgun (WGS) entry which is preliminary data.</text>
</comment>
<gene>
    <name evidence="1" type="ORF">EYF80_020130</name>
</gene>
<organism evidence="1 2">
    <name type="scientific">Liparis tanakae</name>
    <name type="common">Tanaka's snailfish</name>
    <dbReference type="NCBI Taxonomy" id="230148"/>
    <lineage>
        <taxon>Eukaryota</taxon>
        <taxon>Metazoa</taxon>
        <taxon>Chordata</taxon>
        <taxon>Craniata</taxon>
        <taxon>Vertebrata</taxon>
        <taxon>Euteleostomi</taxon>
        <taxon>Actinopterygii</taxon>
        <taxon>Neopterygii</taxon>
        <taxon>Teleostei</taxon>
        <taxon>Neoteleostei</taxon>
        <taxon>Acanthomorphata</taxon>
        <taxon>Eupercaria</taxon>
        <taxon>Perciformes</taxon>
        <taxon>Cottioidei</taxon>
        <taxon>Cottales</taxon>
        <taxon>Liparidae</taxon>
        <taxon>Liparis</taxon>
    </lineage>
</organism>
<name>A0A4Z2HVJ7_9TELE</name>
<reference evidence="1 2" key="1">
    <citation type="submission" date="2019-03" db="EMBL/GenBank/DDBJ databases">
        <title>First draft genome of Liparis tanakae, snailfish: a comprehensive survey of snailfish specific genes.</title>
        <authorList>
            <person name="Kim W."/>
            <person name="Song I."/>
            <person name="Jeong J.-H."/>
            <person name="Kim D."/>
            <person name="Kim S."/>
            <person name="Ryu S."/>
            <person name="Song J.Y."/>
            <person name="Lee S.K."/>
        </authorList>
    </citation>
    <scope>NUCLEOTIDE SEQUENCE [LARGE SCALE GENOMIC DNA]</scope>
    <source>
        <tissue evidence="1">Muscle</tissue>
    </source>
</reference>
<dbReference type="EMBL" id="SRLO01000173">
    <property type="protein sequence ID" value="TNN69640.1"/>
    <property type="molecule type" value="Genomic_DNA"/>
</dbReference>
<sequence length="148" mass="16082">MFAVEEEDAGRVQPTHRLSPIGALSALQLAQQQVAPSEEVNSACDCECKAALSGFLITTTEALWSEALKPNGSSGAAQWPADQTAVVLHSFWVCNEERIAWMRLSRKIIMPTTGMAAAMHAHTAKSNGASREKMLIFSSDLRIRIPTE</sequence>
<protein>
    <submittedName>
        <fullName evidence="1">Uncharacterized protein</fullName>
    </submittedName>
</protein>
<evidence type="ECO:0000313" key="2">
    <source>
        <dbReference type="Proteomes" id="UP000314294"/>
    </source>
</evidence>
<evidence type="ECO:0000313" key="1">
    <source>
        <dbReference type="EMBL" id="TNN69640.1"/>
    </source>
</evidence>
<keyword evidence="2" id="KW-1185">Reference proteome</keyword>